<evidence type="ECO:0000313" key="3">
    <source>
        <dbReference type="Proteomes" id="UP000053029"/>
    </source>
</evidence>
<feature type="domain" description="NadR/Ttd14 AAA" evidence="1">
    <location>
        <begin position="6"/>
        <end position="177"/>
    </location>
</feature>
<sequence>MAIPSIYIIGAQCTGKTTLVEAVSQQIHRDRSHLSFAVIKELARGVLMAADVNRDDIRAGSEKAMNFQRLVLQTQLDEEQKLQSHEFIISDRSGIDPIAYANLYGPPQVTKEMIETSAWEELRKRLDQAIVILCEPVPPWLFDDGVRLMPEDMSEWLELHKTFINLLCQNELEFDLLPATIRSIEKRTAFVIEKWEARARHNASWTPSTQQMWDPGLATTTL</sequence>
<dbReference type="SUPFAM" id="SSF52540">
    <property type="entry name" value="P-loop containing nucleoside triphosphate hydrolases"/>
    <property type="match status" value="1"/>
</dbReference>
<dbReference type="RefSeq" id="XP_013282532.1">
    <property type="nucleotide sequence ID" value="XM_013427078.1"/>
</dbReference>
<dbReference type="VEuPathDB" id="FungiDB:Z517_08563"/>
<name>A0A0D2H240_9EURO</name>
<dbReference type="Gene3D" id="3.40.50.300">
    <property type="entry name" value="P-loop containing nucleotide triphosphate hydrolases"/>
    <property type="match status" value="1"/>
</dbReference>
<accession>A0A0D2H240</accession>
<dbReference type="EMBL" id="KN846973">
    <property type="protein sequence ID" value="KIW78724.1"/>
    <property type="molecule type" value="Genomic_DNA"/>
</dbReference>
<dbReference type="GeneID" id="25308053"/>
<protein>
    <recommendedName>
        <fullName evidence="1">NadR/Ttd14 AAA domain-containing protein</fullName>
    </recommendedName>
</protein>
<evidence type="ECO:0000313" key="2">
    <source>
        <dbReference type="EMBL" id="KIW78724.1"/>
    </source>
</evidence>
<organism evidence="2 3">
    <name type="scientific">Fonsecaea pedrosoi CBS 271.37</name>
    <dbReference type="NCBI Taxonomy" id="1442368"/>
    <lineage>
        <taxon>Eukaryota</taxon>
        <taxon>Fungi</taxon>
        <taxon>Dikarya</taxon>
        <taxon>Ascomycota</taxon>
        <taxon>Pezizomycotina</taxon>
        <taxon>Eurotiomycetes</taxon>
        <taxon>Chaetothyriomycetidae</taxon>
        <taxon>Chaetothyriales</taxon>
        <taxon>Herpotrichiellaceae</taxon>
        <taxon>Fonsecaea</taxon>
    </lineage>
</organism>
<dbReference type="InterPro" id="IPR027417">
    <property type="entry name" value="P-loop_NTPase"/>
</dbReference>
<dbReference type="OrthoDB" id="6118920at2759"/>
<dbReference type="Pfam" id="PF13521">
    <property type="entry name" value="AAA_28"/>
    <property type="match status" value="1"/>
</dbReference>
<evidence type="ECO:0000259" key="1">
    <source>
        <dbReference type="Pfam" id="PF13521"/>
    </source>
</evidence>
<dbReference type="HOGENOM" id="CLU_087993_1_1_1"/>
<proteinExistence type="predicted"/>
<keyword evidence="3" id="KW-1185">Reference proteome</keyword>
<dbReference type="Proteomes" id="UP000053029">
    <property type="component" value="Unassembled WGS sequence"/>
</dbReference>
<dbReference type="AlphaFoldDB" id="A0A0D2H240"/>
<gene>
    <name evidence="2" type="ORF">Z517_08563</name>
</gene>
<reference evidence="2 3" key="1">
    <citation type="submission" date="2015-01" db="EMBL/GenBank/DDBJ databases">
        <title>The Genome Sequence of Fonsecaea pedrosoi CBS 271.37.</title>
        <authorList>
            <consortium name="The Broad Institute Genomics Platform"/>
            <person name="Cuomo C."/>
            <person name="de Hoog S."/>
            <person name="Gorbushina A."/>
            <person name="Stielow B."/>
            <person name="Teixiera M."/>
            <person name="Abouelleil A."/>
            <person name="Chapman S.B."/>
            <person name="Priest M."/>
            <person name="Young S.K."/>
            <person name="Wortman J."/>
            <person name="Nusbaum C."/>
            <person name="Birren B."/>
        </authorList>
    </citation>
    <scope>NUCLEOTIDE SEQUENCE [LARGE SCALE GENOMIC DNA]</scope>
    <source>
        <strain evidence="2 3">CBS 271.37</strain>
    </source>
</reference>
<dbReference type="InterPro" id="IPR038727">
    <property type="entry name" value="NadR/Ttd14_AAA_dom"/>
</dbReference>